<accession>A0A7U2I1E9</accession>
<gene>
    <name evidence="1" type="ORF">JI435_067070</name>
</gene>
<proteinExistence type="predicted"/>
<evidence type="ECO:0000313" key="2">
    <source>
        <dbReference type="Proteomes" id="UP000663193"/>
    </source>
</evidence>
<organism evidence="1 2">
    <name type="scientific">Phaeosphaeria nodorum (strain SN15 / ATCC MYA-4574 / FGSC 10173)</name>
    <name type="common">Glume blotch fungus</name>
    <name type="synonym">Parastagonospora nodorum</name>
    <dbReference type="NCBI Taxonomy" id="321614"/>
    <lineage>
        <taxon>Eukaryota</taxon>
        <taxon>Fungi</taxon>
        <taxon>Dikarya</taxon>
        <taxon>Ascomycota</taxon>
        <taxon>Pezizomycotina</taxon>
        <taxon>Dothideomycetes</taxon>
        <taxon>Pleosporomycetidae</taxon>
        <taxon>Pleosporales</taxon>
        <taxon>Pleosporineae</taxon>
        <taxon>Phaeosphaeriaceae</taxon>
        <taxon>Parastagonospora</taxon>
    </lineage>
</organism>
<name>A0A7U2I1E9_PHANO</name>
<evidence type="ECO:0000313" key="1">
    <source>
        <dbReference type="EMBL" id="QRC99765.1"/>
    </source>
</evidence>
<dbReference type="Proteomes" id="UP000663193">
    <property type="component" value="Chromosome 10"/>
</dbReference>
<dbReference type="EMBL" id="CP069032">
    <property type="protein sequence ID" value="QRC99765.1"/>
    <property type="molecule type" value="Genomic_DNA"/>
</dbReference>
<keyword evidence="2" id="KW-1185">Reference proteome</keyword>
<dbReference type="VEuPathDB" id="FungiDB:JI435_067070"/>
<sequence>MIPHHRHGSAFTNNSSQRSFISSSEHVHLCDCEDQTRQPRHTVSHLASWSSCEARSFLVDPQRPRASLVISLAVIGPANSWRPGPALGRGC</sequence>
<dbReference type="AlphaFoldDB" id="A0A7U2I1E9"/>
<protein>
    <submittedName>
        <fullName evidence="1">Uncharacterized protein</fullName>
    </submittedName>
</protein>
<reference evidence="2" key="1">
    <citation type="journal article" date="2021" name="BMC Genomics">
        <title>Chromosome-level genome assembly and manually-curated proteome of model necrotroph Parastagonospora nodorum Sn15 reveals a genome-wide trove of candidate effector homologs, and redundancy of virulence-related functions within an accessory chromosome.</title>
        <authorList>
            <person name="Bertazzoni S."/>
            <person name="Jones D.A.B."/>
            <person name="Phan H.T."/>
            <person name="Tan K.-C."/>
            <person name="Hane J.K."/>
        </authorList>
    </citation>
    <scope>NUCLEOTIDE SEQUENCE [LARGE SCALE GENOMIC DNA]</scope>
    <source>
        <strain evidence="2">SN15 / ATCC MYA-4574 / FGSC 10173)</strain>
    </source>
</reference>